<evidence type="ECO:0000256" key="4">
    <source>
        <dbReference type="RuleBase" id="RU000639"/>
    </source>
</evidence>
<dbReference type="EMBL" id="DWUQ01000160">
    <property type="protein sequence ID" value="HJD44916.1"/>
    <property type="molecule type" value="Genomic_DNA"/>
</dbReference>
<dbReference type="NCBIfam" id="NF010748">
    <property type="entry name" value="PRK14150.1"/>
    <property type="match status" value="1"/>
</dbReference>
<evidence type="ECO:0000256" key="6">
    <source>
        <dbReference type="SAM" id="Coils"/>
    </source>
</evidence>
<dbReference type="HAMAP" id="MF_01151">
    <property type="entry name" value="GrpE"/>
    <property type="match status" value="1"/>
</dbReference>
<protein>
    <recommendedName>
        <fullName evidence="3 4">Protein GrpE</fullName>
    </recommendedName>
    <alternativeName>
        <fullName evidence="3">HSP-70 cofactor</fullName>
    </alternativeName>
</protein>
<evidence type="ECO:0000256" key="1">
    <source>
        <dbReference type="ARBA" id="ARBA00009054"/>
    </source>
</evidence>
<dbReference type="SUPFAM" id="SSF58014">
    <property type="entry name" value="Coiled-coil domain of nucleotide exchange factor GrpE"/>
    <property type="match status" value="1"/>
</dbReference>
<keyword evidence="3" id="KW-0963">Cytoplasm</keyword>
<dbReference type="PANTHER" id="PTHR21237">
    <property type="entry name" value="GRPE PROTEIN"/>
    <property type="match status" value="1"/>
</dbReference>
<evidence type="ECO:0000313" key="8">
    <source>
        <dbReference type="EMBL" id="HJD44916.1"/>
    </source>
</evidence>
<dbReference type="GO" id="GO:0000774">
    <property type="term" value="F:adenyl-nucleotide exchange factor activity"/>
    <property type="evidence" value="ECO:0007669"/>
    <property type="project" value="InterPro"/>
</dbReference>
<organism evidence="8 9">
    <name type="scientific">Candidatus Paenalcaligenes intestinipullorum</name>
    <dbReference type="NCBI Taxonomy" id="2838718"/>
    <lineage>
        <taxon>Bacteria</taxon>
        <taxon>Pseudomonadati</taxon>
        <taxon>Pseudomonadota</taxon>
        <taxon>Betaproteobacteria</taxon>
        <taxon>Burkholderiales</taxon>
        <taxon>Alcaligenaceae</taxon>
        <taxon>Paenalcaligenes</taxon>
    </lineage>
</organism>
<feature type="compositionally biased region" description="Low complexity" evidence="7">
    <location>
        <begin position="30"/>
        <end position="42"/>
    </location>
</feature>
<dbReference type="NCBIfam" id="NF010737">
    <property type="entry name" value="PRK14139.1"/>
    <property type="match status" value="1"/>
</dbReference>
<comment type="caution">
    <text evidence="8">The sequence shown here is derived from an EMBL/GenBank/DDBJ whole genome shotgun (WGS) entry which is preliminary data.</text>
</comment>
<dbReference type="InterPro" id="IPR009012">
    <property type="entry name" value="GrpE_head"/>
</dbReference>
<feature type="coiled-coil region" evidence="6">
    <location>
        <begin position="45"/>
        <end position="116"/>
    </location>
</feature>
<comment type="function">
    <text evidence="3 4">Participates actively in the response to hyperosmotic and heat shock by preventing the aggregation of stress-denatured proteins, in association with DnaK and GrpE. It is the nucleotide exchange factor for DnaK and may function as a thermosensor. Unfolded proteins bind initially to DnaJ; upon interaction with the DnaJ-bound protein, DnaK hydrolyzes its bound ATP, resulting in the formation of a stable complex. GrpE releases ADP from DnaK; ATP binding to DnaK triggers the release of the substrate protein, thus completing the reaction cycle. Several rounds of ATP-dependent interactions between DnaJ, DnaK and GrpE are required for fully efficient folding.</text>
</comment>
<gene>
    <name evidence="3 8" type="primary">grpE</name>
    <name evidence="8" type="ORF">H9906_07815</name>
</gene>
<reference evidence="8" key="2">
    <citation type="submission" date="2021-04" db="EMBL/GenBank/DDBJ databases">
        <authorList>
            <person name="Gilroy R."/>
        </authorList>
    </citation>
    <scope>NUCLEOTIDE SEQUENCE</scope>
    <source>
        <strain evidence="8">9264</strain>
    </source>
</reference>
<sequence length="192" mass="20952">MSASTDQPNVNPDEHNLDQEATTESLNETELGLDASSESGLAAELEEAQAKVSQYYDQLLRAKAEVENIRRRAEEDVAKARKFGAEKFAESLLPVRDSLEAALAQEEQSIEILREGVETTLRQVDNAFARNALQEIAPQAGDKFDPHTHQAMSAIPCDQPEGCVAQTLQKGYMLSDRVLRPALVMVSSGPAA</sequence>
<keyword evidence="6" id="KW-0175">Coiled coil</keyword>
<feature type="region of interest" description="Disordered" evidence="7">
    <location>
        <begin position="1"/>
        <end position="42"/>
    </location>
</feature>
<dbReference type="GO" id="GO:0051087">
    <property type="term" value="F:protein-folding chaperone binding"/>
    <property type="evidence" value="ECO:0007669"/>
    <property type="project" value="InterPro"/>
</dbReference>
<keyword evidence="2 3" id="KW-0143">Chaperone</keyword>
<dbReference type="Proteomes" id="UP000823889">
    <property type="component" value="Unassembled WGS sequence"/>
</dbReference>
<dbReference type="Gene3D" id="2.30.22.10">
    <property type="entry name" value="Head domain of nucleotide exchange factor GrpE"/>
    <property type="match status" value="1"/>
</dbReference>
<comment type="similarity">
    <text evidence="1 3 5">Belongs to the GrpE family.</text>
</comment>
<comment type="subunit">
    <text evidence="3">Homodimer.</text>
</comment>
<dbReference type="SUPFAM" id="SSF51064">
    <property type="entry name" value="Head domain of nucleotide exchange factor GrpE"/>
    <property type="match status" value="1"/>
</dbReference>
<keyword evidence="3 4" id="KW-0346">Stress response</keyword>
<dbReference type="GO" id="GO:0006457">
    <property type="term" value="P:protein folding"/>
    <property type="evidence" value="ECO:0007669"/>
    <property type="project" value="InterPro"/>
</dbReference>
<evidence type="ECO:0000256" key="2">
    <source>
        <dbReference type="ARBA" id="ARBA00023186"/>
    </source>
</evidence>
<dbReference type="GO" id="GO:0005829">
    <property type="term" value="C:cytosol"/>
    <property type="evidence" value="ECO:0007669"/>
    <property type="project" value="TreeGrafter"/>
</dbReference>
<dbReference type="AlphaFoldDB" id="A0A9D2RLL4"/>
<dbReference type="PRINTS" id="PR00773">
    <property type="entry name" value="GRPEPROTEIN"/>
</dbReference>
<dbReference type="NCBIfam" id="NF010738">
    <property type="entry name" value="PRK14140.1"/>
    <property type="match status" value="1"/>
</dbReference>
<dbReference type="CDD" id="cd00446">
    <property type="entry name" value="GrpE"/>
    <property type="match status" value="1"/>
</dbReference>
<dbReference type="GO" id="GO:0042803">
    <property type="term" value="F:protein homodimerization activity"/>
    <property type="evidence" value="ECO:0007669"/>
    <property type="project" value="InterPro"/>
</dbReference>
<proteinExistence type="inferred from homology"/>
<reference evidence="8" key="1">
    <citation type="journal article" date="2021" name="PeerJ">
        <title>Extensive microbial diversity within the chicken gut microbiome revealed by metagenomics and culture.</title>
        <authorList>
            <person name="Gilroy R."/>
            <person name="Ravi A."/>
            <person name="Getino M."/>
            <person name="Pursley I."/>
            <person name="Horton D.L."/>
            <person name="Alikhan N.F."/>
            <person name="Baker D."/>
            <person name="Gharbi K."/>
            <person name="Hall N."/>
            <person name="Watson M."/>
            <person name="Adriaenssens E.M."/>
            <person name="Foster-Nyarko E."/>
            <person name="Jarju S."/>
            <person name="Secka A."/>
            <person name="Antonio M."/>
            <person name="Oren A."/>
            <person name="Chaudhuri R.R."/>
            <person name="La Ragione R."/>
            <person name="Hildebrand F."/>
            <person name="Pallen M.J."/>
        </authorList>
    </citation>
    <scope>NUCLEOTIDE SEQUENCE</scope>
    <source>
        <strain evidence="8">9264</strain>
    </source>
</reference>
<evidence type="ECO:0000256" key="5">
    <source>
        <dbReference type="RuleBase" id="RU004478"/>
    </source>
</evidence>
<feature type="compositionally biased region" description="Polar residues" evidence="7">
    <location>
        <begin position="19"/>
        <end position="28"/>
    </location>
</feature>
<dbReference type="PANTHER" id="PTHR21237:SF23">
    <property type="entry name" value="GRPE PROTEIN HOMOLOG, MITOCHONDRIAL"/>
    <property type="match status" value="1"/>
</dbReference>
<accession>A0A9D2RLL4</accession>
<evidence type="ECO:0000256" key="7">
    <source>
        <dbReference type="SAM" id="MobiDB-lite"/>
    </source>
</evidence>
<comment type="subcellular location">
    <subcellularLocation>
        <location evidence="3">Cytoplasm</location>
    </subcellularLocation>
</comment>
<dbReference type="Pfam" id="PF01025">
    <property type="entry name" value="GrpE"/>
    <property type="match status" value="1"/>
</dbReference>
<dbReference type="InterPro" id="IPR000740">
    <property type="entry name" value="GrpE"/>
</dbReference>
<dbReference type="Gene3D" id="3.90.20.20">
    <property type="match status" value="1"/>
</dbReference>
<name>A0A9D2RLL4_9BURK</name>
<dbReference type="InterPro" id="IPR013805">
    <property type="entry name" value="GrpE_CC"/>
</dbReference>
<dbReference type="PROSITE" id="PS01071">
    <property type="entry name" value="GRPE"/>
    <property type="match status" value="1"/>
</dbReference>
<evidence type="ECO:0000313" key="9">
    <source>
        <dbReference type="Proteomes" id="UP000823889"/>
    </source>
</evidence>
<feature type="compositionally biased region" description="Polar residues" evidence="7">
    <location>
        <begin position="1"/>
        <end position="10"/>
    </location>
</feature>
<evidence type="ECO:0000256" key="3">
    <source>
        <dbReference type="HAMAP-Rule" id="MF_01151"/>
    </source>
</evidence>
<dbReference type="GO" id="GO:0051082">
    <property type="term" value="F:unfolded protein binding"/>
    <property type="evidence" value="ECO:0007669"/>
    <property type="project" value="TreeGrafter"/>
</dbReference>